<dbReference type="Proteomes" id="UP000670092">
    <property type="component" value="Unassembled WGS sequence"/>
</dbReference>
<evidence type="ECO:0000313" key="1">
    <source>
        <dbReference type="EMBL" id="KAG5290786.1"/>
    </source>
</evidence>
<comment type="caution">
    <text evidence="1">The sequence shown here is derived from an EMBL/GenBank/DDBJ whole genome shotgun (WGS) entry which is preliminary data.</text>
</comment>
<name>A0A8H7YGM8_AJECA</name>
<protein>
    <submittedName>
        <fullName evidence="1">Uncharacterized protein</fullName>
    </submittedName>
</protein>
<sequence>MQYTWVRGPAVMLGQRKIFRLWMVNLCLRATERQENRELSAARVWQAERTVRASSGIEYRYEIPQWAA</sequence>
<accession>A0A8H7YGM8</accession>
<dbReference type="AlphaFoldDB" id="A0A8H7YGM8"/>
<dbReference type="EMBL" id="JAEVHI010000005">
    <property type="protein sequence ID" value="KAG5290786.1"/>
    <property type="molecule type" value="Genomic_DNA"/>
</dbReference>
<dbReference type="VEuPathDB" id="FungiDB:I7I52_07912"/>
<evidence type="ECO:0000313" key="2">
    <source>
        <dbReference type="Proteomes" id="UP000670092"/>
    </source>
</evidence>
<reference evidence="1 2" key="1">
    <citation type="submission" date="2021-01" db="EMBL/GenBank/DDBJ databases">
        <title>Chromosome-level genome assembly of a human fungal pathogen reveals clustering of transcriptionally co-regulated genes.</title>
        <authorList>
            <person name="Voorhies M."/>
            <person name="Cohen S."/>
            <person name="Shea T.P."/>
            <person name="Petrus S."/>
            <person name="Munoz J.F."/>
            <person name="Poplawski S."/>
            <person name="Goldman W.E."/>
            <person name="Michael T."/>
            <person name="Cuomo C.A."/>
            <person name="Sil A."/>
            <person name="Beyhan S."/>
        </authorList>
    </citation>
    <scope>NUCLEOTIDE SEQUENCE [LARGE SCALE GENOMIC DNA]</scope>
    <source>
        <strain evidence="1 2">G184AR</strain>
    </source>
</reference>
<organism evidence="1 2">
    <name type="scientific">Ajellomyces capsulatus</name>
    <name type="common">Darling's disease fungus</name>
    <name type="synonym">Histoplasma capsulatum</name>
    <dbReference type="NCBI Taxonomy" id="5037"/>
    <lineage>
        <taxon>Eukaryota</taxon>
        <taxon>Fungi</taxon>
        <taxon>Dikarya</taxon>
        <taxon>Ascomycota</taxon>
        <taxon>Pezizomycotina</taxon>
        <taxon>Eurotiomycetes</taxon>
        <taxon>Eurotiomycetidae</taxon>
        <taxon>Onygenales</taxon>
        <taxon>Ajellomycetaceae</taxon>
        <taxon>Histoplasma</taxon>
    </lineage>
</organism>
<proteinExistence type="predicted"/>
<gene>
    <name evidence="1" type="ORF">I7I52_07912</name>
</gene>